<feature type="region of interest" description="Disordered" evidence="1">
    <location>
        <begin position="698"/>
        <end position="731"/>
    </location>
</feature>
<dbReference type="RefSeq" id="XP_003284995.1">
    <property type="nucleotide sequence ID" value="XM_003284947.1"/>
</dbReference>
<protein>
    <recommendedName>
        <fullName evidence="6">Auto-transporter adhesin head GIN domain-containing protein</fullName>
    </recommendedName>
</protein>
<feature type="chain" id="PRO_5003265030" description="Auto-transporter adhesin head GIN domain-containing protein" evidence="3">
    <location>
        <begin position="25"/>
        <end position="766"/>
    </location>
</feature>
<organism evidence="4 5">
    <name type="scientific">Dictyostelium purpureum</name>
    <name type="common">Slime mold</name>
    <dbReference type="NCBI Taxonomy" id="5786"/>
    <lineage>
        <taxon>Eukaryota</taxon>
        <taxon>Amoebozoa</taxon>
        <taxon>Evosea</taxon>
        <taxon>Eumycetozoa</taxon>
        <taxon>Dictyostelia</taxon>
        <taxon>Dictyosteliales</taxon>
        <taxon>Dictyosteliaceae</taxon>
        <taxon>Dictyostelium</taxon>
    </lineage>
</organism>
<proteinExistence type="predicted"/>
<dbReference type="AlphaFoldDB" id="F0ZC56"/>
<evidence type="ECO:0000313" key="5">
    <source>
        <dbReference type="Proteomes" id="UP000001064"/>
    </source>
</evidence>
<feature type="signal peptide" evidence="3">
    <location>
        <begin position="1"/>
        <end position="24"/>
    </location>
</feature>
<dbReference type="VEuPathDB" id="AmoebaDB:DICPUDRAFT_96905"/>
<feature type="transmembrane region" description="Helical" evidence="2">
    <location>
        <begin position="652"/>
        <end position="682"/>
    </location>
</feature>
<keyword evidence="5" id="KW-1185">Reference proteome</keyword>
<dbReference type="GeneID" id="10507177"/>
<evidence type="ECO:0008006" key="6">
    <source>
        <dbReference type="Google" id="ProtNLM"/>
    </source>
</evidence>
<dbReference type="KEGG" id="dpp:DICPUDRAFT_96905"/>
<gene>
    <name evidence="4" type="ORF">DICPUDRAFT_96905</name>
</gene>
<keyword evidence="2" id="KW-0472">Membrane</keyword>
<sequence>MNFNNKTLAIIFLISIIIINTSCAVTQFNNSQISNCKDIEAPCNLQDSVYWNNNKLPSDGDDIIVDFSTLIASDAVNIKNQLLLSTFSNDNNIKKLPSSTPTTTNLVYLFLNNLNATYNSLNLVGYNGGADNITISLVFSNIQITVEKLNLTNSYLNLINASSFVKVEDKLILSNNSVFNITQKSKLQVDGVAQVDSSSFLNFYNESTLSLNGESIFKSSPLFQNNSTLINSNDPSTVYFHSGVKSYGNAVLSNCQFYKSSYFLGNVSVDGIVDLVSNSTSASSISVYGNLDVESHASININNGSVLSLGGKINGRSSLDSENNNLFLNGGTLEIVNSNSNFSISNYTSNNEQSYGSIYFIQVGSNGSSLELSSSIVGFNNSNINVGVMGSALYIINSTFNSFYEDGSQVANGSLISTSNVTINSLHLHFTKLVIEEESTFILGGNAIVDSAFLSYSENNIDTMGNFIITNTNIQVPLINLIDKMESLFYLINSNLYGSLNVTDNKFYPVGVSTVSKDLYVGTGGEIVFDRSNTQLIVGGNLYLQSNSVLYIQDNNSNNNLIKINGNLTIAGKLVVNIKWTNKIKSSDYSLKLFELDPKIQKQQVNGVFNDGISILFNGASPNDRNRVDGYRIKVDSSYVSLEIPYKKLPKWYIHVLVIGILCVIGFVAGLIYAIAGINNALKYYAYKRREEKENISLPLLKNKDNTSTGGNKEDKENKKDEDLEKVPLKKSKNNIVTNNIIITSENNNSNNSSDENDNIGSENNV</sequence>
<evidence type="ECO:0000256" key="3">
    <source>
        <dbReference type="SAM" id="SignalP"/>
    </source>
</evidence>
<dbReference type="InParanoid" id="F0ZC56"/>
<dbReference type="Proteomes" id="UP000001064">
    <property type="component" value="Unassembled WGS sequence"/>
</dbReference>
<reference evidence="5" key="1">
    <citation type="journal article" date="2011" name="Genome Biol.">
        <title>Comparative genomics of the social amoebae Dictyostelium discoideum and Dictyostelium purpureum.</title>
        <authorList>
            <consortium name="US DOE Joint Genome Institute (JGI-PGF)"/>
            <person name="Sucgang R."/>
            <person name="Kuo A."/>
            <person name="Tian X."/>
            <person name="Salerno W."/>
            <person name="Parikh A."/>
            <person name="Feasley C.L."/>
            <person name="Dalin E."/>
            <person name="Tu H."/>
            <person name="Huang E."/>
            <person name="Barry K."/>
            <person name="Lindquist E."/>
            <person name="Shapiro H."/>
            <person name="Bruce D."/>
            <person name="Schmutz J."/>
            <person name="Salamov A."/>
            <person name="Fey P."/>
            <person name="Gaudet P."/>
            <person name="Anjard C."/>
            <person name="Babu M.M."/>
            <person name="Basu S."/>
            <person name="Bushmanova Y."/>
            <person name="van der Wel H."/>
            <person name="Katoh-Kurasawa M."/>
            <person name="Dinh C."/>
            <person name="Coutinho P.M."/>
            <person name="Saito T."/>
            <person name="Elias M."/>
            <person name="Schaap P."/>
            <person name="Kay R.R."/>
            <person name="Henrissat B."/>
            <person name="Eichinger L."/>
            <person name="Rivero F."/>
            <person name="Putnam N.H."/>
            <person name="West C.M."/>
            <person name="Loomis W.F."/>
            <person name="Chisholm R.L."/>
            <person name="Shaulsky G."/>
            <person name="Strassmann J.E."/>
            <person name="Queller D.C."/>
            <person name="Kuspa A."/>
            <person name="Grigoriev I.V."/>
        </authorList>
    </citation>
    <scope>NUCLEOTIDE SEQUENCE [LARGE SCALE GENOMIC DNA]</scope>
    <source>
        <strain evidence="5">QSDP1</strain>
    </source>
</reference>
<dbReference type="EMBL" id="GL870976">
    <property type="protein sequence ID" value="EGC38437.1"/>
    <property type="molecule type" value="Genomic_DNA"/>
</dbReference>
<feature type="region of interest" description="Disordered" evidence="1">
    <location>
        <begin position="745"/>
        <end position="766"/>
    </location>
</feature>
<evidence type="ECO:0000313" key="4">
    <source>
        <dbReference type="EMBL" id="EGC38437.1"/>
    </source>
</evidence>
<evidence type="ECO:0000256" key="2">
    <source>
        <dbReference type="SAM" id="Phobius"/>
    </source>
</evidence>
<keyword evidence="2" id="KW-0812">Transmembrane</keyword>
<keyword evidence="3" id="KW-0732">Signal</keyword>
<name>F0ZC56_DICPU</name>
<feature type="compositionally biased region" description="Basic and acidic residues" evidence="1">
    <location>
        <begin position="712"/>
        <end position="728"/>
    </location>
</feature>
<accession>F0ZC56</accession>
<keyword evidence="2" id="KW-1133">Transmembrane helix</keyword>
<evidence type="ECO:0000256" key="1">
    <source>
        <dbReference type="SAM" id="MobiDB-lite"/>
    </source>
</evidence>